<evidence type="ECO:0008006" key="4">
    <source>
        <dbReference type="Google" id="ProtNLM"/>
    </source>
</evidence>
<sequence>MRGGEPVEVIVSSARVHVCAHGKKRFVIALKYAGEDEYRYLVATDLSWRTQDIVQAHTLRWLVEVFLEDWKLYEGWGNLAKQPDEEGSSRGLTLSLLCDHALVLHPEQLTRLEDKQPACTVGSLRDHCKSEAFLDCIRQILAADNPAAQFEELAKTVKTLFPLAPSSKHMSGRDLGRLEPTPSLRYRAETA</sequence>
<comment type="caution">
    <text evidence="2">The sequence shown here is derived from an EMBL/GenBank/DDBJ whole genome shotgun (WGS) entry which is preliminary data.</text>
</comment>
<dbReference type="EMBL" id="QJPH01000283">
    <property type="protein sequence ID" value="PZN80527.1"/>
    <property type="molecule type" value="Genomic_DNA"/>
</dbReference>
<evidence type="ECO:0000313" key="2">
    <source>
        <dbReference type="EMBL" id="PZN80527.1"/>
    </source>
</evidence>
<gene>
    <name evidence="2" type="ORF">DM484_09790</name>
</gene>
<name>A0A2W4TCP2_9GAMM</name>
<dbReference type="AlphaFoldDB" id="A0A2W4TCP2"/>
<protein>
    <recommendedName>
        <fullName evidence="4">Transposase IS4-like domain-containing protein</fullName>
    </recommendedName>
</protein>
<accession>A0A2W4TCP2</accession>
<reference evidence="2 3" key="1">
    <citation type="journal article" date="2018" name="Aquat. Microb. Ecol.">
        <title>Gammaproteobacterial methanotrophs dominate.</title>
        <authorList>
            <person name="Rissanen A.J."/>
            <person name="Saarenheimo J."/>
            <person name="Tiirola M."/>
            <person name="Peura S."/>
            <person name="Aalto S.L."/>
            <person name="Karvinen A."/>
            <person name="Nykanen H."/>
        </authorList>
    </citation>
    <scope>NUCLEOTIDE SEQUENCE [LARGE SCALE GENOMIC DNA]</scope>
    <source>
        <strain evidence="2">AMbin10</strain>
    </source>
</reference>
<evidence type="ECO:0000256" key="1">
    <source>
        <dbReference type="SAM" id="MobiDB-lite"/>
    </source>
</evidence>
<evidence type="ECO:0000313" key="3">
    <source>
        <dbReference type="Proteomes" id="UP000249396"/>
    </source>
</evidence>
<proteinExistence type="predicted"/>
<feature type="region of interest" description="Disordered" evidence="1">
    <location>
        <begin position="168"/>
        <end position="191"/>
    </location>
</feature>
<dbReference type="Proteomes" id="UP000249396">
    <property type="component" value="Unassembled WGS sequence"/>
</dbReference>
<organism evidence="2 3">
    <name type="scientific">Candidatus Methylumidiphilus alinenensis</name>
    <dbReference type="NCBI Taxonomy" id="2202197"/>
    <lineage>
        <taxon>Bacteria</taxon>
        <taxon>Pseudomonadati</taxon>
        <taxon>Pseudomonadota</taxon>
        <taxon>Gammaproteobacteria</taxon>
        <taxon>Methylococcales</taxon>
        <taxon>Candidatus Methylumidiphilus</taxon>
    </lineage>
</organism>